<dbReference type="GO" id="GO:0005524">
    <property type="term" value="F:ATP binding"/>
    <property type="evidence" value="ECO:0007669"/>
    <property type="project" value="UniProtKB-KW"/>
</dbReference>
<gene>
    <name evidence="16" type="primary">ATP1</name>
    <name evidence="16" type="ORF">MPSI1_003242</name>
</gene>
<feature type="domain" description="ATPase F1/V1/A1 complex alpha/beta subunit N-terminal" evidence="15">
    <location>
        <begin position="63"/>
        <end position="130"/>
    </location>
</feature>
<evidence type="ECO:0000256" key="12">
    <source>
        <dbReference type="RuleBase" id="RU003551"/>
    </source>
</evidence>
<keyword evidence="10 12" id="KW-0066">ATP synthesis</keyword>
<comment type="subcellular location">
    <subcellularLocation>
        <location evidence="1">Mitochondrion inner membrane</location>
    </subcellularLocation>
</comment>
<dbReference type="InterPro" id="IPR000194">
    <property type="entry name" value="ATPase_F1/V1/A1_a/bsu_nucl-bd"/>
</dbReference>
<dbReference type="SUPFAM" id="SSF50615">
    <property type="entry name" value="N-terminal domain of alpha and beta subunits of F1 ATP synthase"/>
    <property type="match status" value="1"/>
</dbReference>
<evidence type="ECO:0000256" key="1">
    <source>
        <dbReference type="ARBA" id="ARBA00004273"/>
    </source>
</evidence>
<evidence type="ECO:0000313" key="17">
    <source>
        <dbReference type="Proteomes" id="UP001214628"/>
    </source>
</evidence>
<evidence type="ECO:0000256" key="8">
    <source>
        <dbReference type="ARBA" id="ARBA00023136"/>
    </source>
</evidence>
<dbReference type="Gene3D" id="3.40.50.300">
    <property type="entry name" value="P-loop containing nucleotide triphosphate hydrolases"/>
    <property type="match status" value="1"/>
</dbReference>
<sequence>MLARSSGIAVANLARTSAVATARRSSPAIANAIRTYATNKAAASEVSSILEQRISGATPNFNVEETGRVLSIADGIAHVYGLDNVQAEELVEFSSGVRGMALNLEADNVGITVFGSDALIKEGDTVKRTGQIVSVPVGPELLGRVVDALGNPIDGKGPINAKETRRAQVKAPGILPRHSVNEPMQTGYKAVDAMVPIGRGQRELIIGDRQTGKTALALDTMLNQRRWNDGNDESKKLYCVYVAVGQKRSTVAQLVQHLEQHDALKYSIIVAATASDAAPLQYLAPFSGCSIGEWFRDNGKHALVVFDDLSKQAVAYRQMSLLLRRPPGREAYPGDVFYLHSRLLERAAKMNKDHGAGSLTALPIIETQGGDVSAFIPTNVISITDGQIFLESELFFKGIRPAVNVGLSVSRVGSAAQTKVYKAVAGSLKLYLAQYRELAAFAQFGSDLDASTRYTLNRGARLTELLKQPQYQPLATEVQVPILFAGVRGLLDEVPVDKIVEWESTYRDELQSQPELLKEIAAGKFTKELEENLTKSVKSSVSSFVGN</sequence>
<evidence type="ECO:0000256" key="2">
    <source>
        <dbReference type="ARBA" id="ARBA00008936"/>
    </source>
</evidence>
<evidence type="ECO:0000256" key="3">
    <source>
        <dbReference type="ARBA" id="ARBA00022448"/>
    </source>
</evidence>
<keyword evidence="6 12" id="KW-0067">ATP-binding</keyword>
<evidence type="ECO:0000256" key="5">
    <source>
        <dbReference type="ARBA" id="ARBA00022781"/>
    </source>
</evidence>
<dbReference type="Proteomes" id="UP001214628">
    <property type="component" value="Chromosome 5"/>
</dbReference>
<comment type="similarity">
    <text evidence="2 11">Belongs to the ATPase alpha/beta chains family.</text>
</comment>
<proteinExistence type="inferred from homology"/>
<dbReference type="Pfam" id="PF00006">
    <property type="entry name" value="ATP-synt_ab"/>
    <property type="match status" value="1"/>
</dbReference>
<dbReference type="NCBIfam" id="NF009884">
    <property type="entry name" value="PRK13343.1"/>
    <property type="match status" value="1"/>
</dbReference>
<dbReference type="PANTHER" id="PTHR48082:SF2">
    <property type="entry name" value="ATP SYNTHASE SUBUNIT ALPHA, MITOCHONDRIAL"/>
    <property type="match status" value="1"/>
</dbReference>
<dbReference type="PANTHER" id="PTHR48082">
    <property type="entry name" value="ATP SYNTHASE SUBUNIT ALPHA, MITOCHONDRIAL"/>
    <property type="match status" value="1"/>
</dbReference>
<dbReference type="InterPro" id="IPR004100">
    <property type="entry name" value="ATPase_F1/V1/A1_a/bsu_N"/>
</dbReference>
<organism evidence="16 17">
    <name type="scientific">Malassezia psittaci</name>
    <dbReference type="NCBI Taxonomy" id="1821823"/>
    <lineage>
        <taxon>Eukaryota</taxon>
        <taxon>Fungi</taxon>
        <taxon>Dikarya</taxon>
        <taxon>Basidiomycota</taxon>
        <taxon>Ustilaginomycotina</taxon>
        <taxon>Malasseziomycetes</taxon>
        <taxon>Malasseziales</taxon>
        <taxon>Malasseziaceae</taxon>
        <taxon>Malassezia</taxon>
    </lineage>
</organism>
<name>A0AAF0FD41_9BASI</name>
<dbReference type="Pfam" id="PF02874">
    <property type="entry name" value="ATP-synt_ab_N"/>
    <property type="match status" value="1"/>
</dbReference>
<evidence type="ECO:0000259" key="15">
    <source>
        <dbReference type="Pfam" id="PF02874"/>
    </source>
</evidence>
<dbReference type="InterPro" id="IPR033732">
    <property type="entry name" value="ATP_synth_F1_a_nt-bd_dom"/>
</dbReference>
<keyword evidence="9 12" id="KW-0139">CF(1)</keyword>
<dbReference type="Gene3D" id="2.40.30.20">
    <property type="match status" value="1"/>
</dbReference>
<keyword evidence="7 11" id="KW-0406">Ion transport</keyword>
<dbReference type="FunFam" id="2.40.30.20:FF:000001">
    <property type="entry name" value="ATP synthase subunit alpha"/>
    <property type="match status" value="1"/>
</dbReference>
<dbReference type="SUPFAM" id="SSF47917">
    <property type="entry name" value="C-terminal domain of alpha and beta subunits of F1 ATP synthase"/>
    <property type="match status" value="1"/>
</dbReference>
<dbReference type="FunFam" id="1.20.150.20:FF:000001">
    <property type="entry name" value="ATP synthase subunit alpha"/>
    <property type="match status" value="1"/>
</dbReference>
<dbReference type="FunFam" id="3.40.50.300:FF:004039">
    <property type="entry name" value="ATP synthase subunit alpha, mitochondrial"/>
    <property type="match status" value="1"/>
</dbReference>
<reference evidence="16" key="1">
    <citation type="submission" date="2023-02" db="EMBL/GenBank/DDBJ databases">
        <title>Mating type loci evolution in Malassezia.</title>
        <authorList>
            <person name="Coelho M.A."/>
        </authorList>
    </citation>
    <scope>NUCLEOTIDE SEQUENCE</scope>
    <source>
        <strain evidence="16">CBS 14136</strain>
    </source>
</reference>
<evidence type="ECO:0000256" key="9">
    <source>
        <dbReference type="ARBA" id="ARBA00023196"/>
    </source>
</evidence>
<evidence type="ECO:0000259" key="13">
    <source>
        <dbReference type="Pfam" id="PF00006"/>
    </source>
</evidence>
<dbReference type="EMBL" id="CP118379">
    <property type="protein sequence ID" value="WFD44574.1"/>
    <property type="molecule type" value="Genomic_DNA"/>
</dbReference>
<dbReference type="Gene3D" id="1.20.150.20">
    <property type="entry name" value="ATP synthase alpha/beta chain, C-terminal domain"/>
    <property type="match status" value="1"/>
</dbReference>
<dbReference type="NCBIfam" id="TIGR00962">
    <property type="entry name" value="atpA"/>
    <property type="match status" value="1"/>
</dbReference>
<dbReference type="InterPro" id="IPR023366">
    <property type="entry name" value="ATP_synth_asu-like_sf"/>
</dbReference>
<dbReference type="InterPro" id="IPR005294">
    <property type="entry name" value="ATP_synth_F1_asu"/>
</dbReference>
<evidence type="ECO:0000256" key="10">
    <source>
        <dbReference type="ARBA" id="ARBA00023310"/>
    </source>
</evidence>
<evidence type="ECO:0000256" key="6">
    <source>
        <dbReference type="ARBA" id="ARBA00022840"/>
    </source>
</evidence>
<keyword evidence="17" id="KW-1185">Reference proteome</keyword>
<evidence type="ECO:0000256" key="11">
    <source>
        <dbReference type="RuleBase" id="RU000339"/>
    </source>
</evidence>
<dbReference type="PIRSF" id="PIRSF039088">
    <property type="entry name" value="F_ATPase_subunit_alpha"/>
    <property type="match status" value="1"/>
</dbReference>
<keyword evidence="3 11" id="KW-0813">Transport</keyword>
<dbReference type="CDD" id="cd18116">
    <property type="entry name" value="ATP-synt_F1_alpha_N"/>
    <property type="match status" value="1"/>
</dbReference>
<dbReference type="GO" id="GO:0043531">
    <property type="term" value="F:ADP binding"/>
    <property type="evidence" value="ECO:0007669"/>
    <property type="project" value="TreeGrafter"/>
</dbReference>
<evidence type="ECO:0000313" key="16">
    <source>
        <dbReference type="EMBL" id="WFD44574.1"/>
    </source>
</evidence>
<accession>A0AAF0FD41</accession>
<dbReference type="PROSITE" id="PS00152">
    <property type="entry name" value="ATPASE_ALPHA_BETA"/>
    <property type="match status" value="1"/>
</dbReference>
<keyword evidence="5 11" id="KW-0375">Hydrogen ion transport</keyword>
<dbReference type="CDD" id="cd01132">
    <property type="entry name" value="F1-ATPase_alpha_CD"/>
    <property type="match status" value="1"/>
</dbReference>
<dbReference type="GO" id="GO:0005743">
    <property type="term" value="C:mitochondrial inner membrane"/>
    <property type="evidence" value="ECO:0007669"/>
    <property type="project" value="UniProtKB-SubCell"/>
</dbReference>
<dbReference type="InterPro" id="IPR027417">
    <property type="entry name" value="P-loop_NTPase"/>
</dbReference>
<dbReference type="InterPro" id="IPR020003">
    <property type="entry name" value="ATPase_a/bsu_AS"/>
</dbReference>
<keyword evidence="8" id="KW-0472">Membrane</keyword>
<dbReference type="InterPro" id="IPR036121">
    <property type="entry name" value="ATPase_F1/V1/A1_a/bsu_N_sf"/>
</dbReference>
<evidence type="ECO:0000256" key="4">
    <source>
        <dbReference type="ARBA" id="ARBA00022741"/>
    </source>
</evidence>
<dbReference type="InterPro" id="IPR000793">
    <property type="entry name" value="ATP_synth_asu_C"/>
</dbReference>
<keyword evidence="4 12" id="KW-0547">Nucleotide-binding</keyword>
<evidence type="ECO:0000259" key="14">
    <source>
        <dbReference type="Pfam" id="PF00306"/>
    </source>
</evidence>
<feature type="domain" description="ATPase F1/V1/A1 complex alpha/beta subunit nucleotide-binding" evidence="13">
    <location>
        <begin position="187"/>
        <end position="410"/>
    </location>
</feature>
<feature type="domain" description="ATP synthase alpha subunit C-terminal" evidence="14">
    <location>
        <begin position="417"/>
        <end position="538"/>
    </location>
</feature>
<dbReference type="AlphaFoldDB" id="A0AAF0FD41"/>
<dbReference type="GO" id="GO:0045259">
    <property type="term" value="C:proton-transporting ATP synthase complex"/>
    <property type="evidence" value="ECO:0007669"/>
    <property type="project" value="UniProtKB-KW"/>
</dbReference>
<dbReference type="Pfam" id="PF00306">
    <property type="entry name" value="ATP-synt_ab_C"/>
    <property type="match status" value="1"/>
</dbReference>
<dbReference type="HAMAP" id="MF_01346">
    <property type="entry name" value="ATP_synth_alpha_bact"/>
    <property type="match status" value="1"/>
</dbReference>
<dbReference type="GO" id="GO:0046933">
    <property type="term" value="F:proton-transporting ATP synthase activity, rotational mechanism"/>
    <property type="evidence" value="ECO:0007669"/>
    <property type="project" value="InterPro"/>
</dbReference>
<comment type="function">
    <text evidence="12">Produces ATP from ADP in the presence of a proton gradient across the membrane.</text>
</comment>
<dbReference type="InterPro" id="IPR038376">
    <property type="entry name" value="ATP_synth_asu_C_sf"/>
</dbReference>
<evidence type="ECO:0000256" key="7">
    <source>
        <dbReference type="ARBA" id="ARBA00023065"/>
    </source>
</evidence>
<dbReference type="CDD" id="cd18113">
    <property type="entry name" value="ATP-synt_F1_alpha_C"/>
    <property type="match status" value="1"/>
</dbReference>
<protein>
    <recommendedName>
        <fullName evidence="12">ATP synthase subunit alpha</fullName>
    </recommendedName>
</protein>
<dbReference type="SUPFAM" id="SSF52540">
    <property type="entry name" value="P-loop containing nucleoside triphosphate hydrolases"/>
    <property type="match status" value="1"/>
</dbReference>